<proteinExistence type="inferred from homology"/>
<dbReference type="GO" id="GO:0006935">
    <property type="term" value="P:chemotaxis"/>
    <property type="evidence" value="ECO:0007669"/>
    <property type="project" value="UniProtKB-KW"/>
</dbReference>
<keyword evidence="3" id="KW-0807">Transducer</keyword>
<keyword evidence="8" id="KW-1185">Reference proteome</keyword>
<dbReference type="PROSITE" id="PS50885">
    <property type="entry name" value="HAMP"/>
    <property type="match status" value="1"/>
</dbReference>
<evidence type="ECO:0000256" key="3">
    <source>
        <dbReference type="PROSITE-ProRule" id="PRU00284"/>
    </source>
</evidence>
<dbReference type="InterPro" id="IPR051310">
    <property type="entry name" value="MCP_chemotaxis"/>
</dbReference>
<dbReference type="InterPro" id="IPR004090">
    <property type="entry name" value="Chemotax_Me-accpt_rcpt"/>
</dbReference>
<dbReference type="Pfam" id="PF14827">
    <property type="entry name" value="dCache_3"/>
    <property type="match status" value="1"/>
</dbReference>
<keyword evidence="1" id="KW-0145">Chemotaxis</keyword>
<dbReference type="InterPro" id="IPR003660">
    <property type="entry name" value="HAMP_dom"/>
</dbReference>
<dbReference type="InterPro" id="IPR004089">
    <property type="entry name" value="MCPsignal_dom"/>
</dbReference>
<evidence type="ECO:0000256" key="4">
    <source>
        <dbReference type="SAM" id="Phobius"/>
    </source>
</evidence>
<keyword evidence="4" id="KW-1133">Transmembrane helix</keyword>
<dbReference type="InterPro" id="IPR029150">
    <property type="entry name" value="dCache_3"/>
</dbReference>
<dbReference type="GO" id="GO:0007165">
    <property type="term" value="P:signal transduction"/>
    <property type="evidence" value="ECO:0007669"/>
    <property type="project" value="UniProtKB-KW"/>
</dbReference>
<dbReference type="SUPFAM" id="SSF58104">
    <property type="entry name" value="Methyl-accepting chemotaxis protein (MCP) signaling domain"/>
    <property type="match status" value="1"/>
</dbReference>
<dbReference type="Gene3D" id="6.10.340.10">
    <property type="match status" value="1"/>
</dbReference>
<keyword evidence="4" id="KW-0472">Membrane</keyword>
<sequence>MNKTAISRHGEKKKRPQSLGKKLIGATILLLVIQYIILSAKDWQSITKFSNDQIKIIGDLKYSAFNNEINTYTLMGNIILNNVTSDKNIVKAFAERDRKTLLQLTAPLFVTMKEKYHAQQFHFHTPPATSFLRVQRPSKFGDDLSSFRATVVKANSEKKEIHGLEAGVSDLGFRVVHPVFAEDGHHIGSVEYGGAINDDFIKQFTSNCTPEVLSGGLDVSVYALALDKTYKLIGTNFEKEMEKDPDSILKSLTNEGLIRTEGSYAVAYYPLEDFSGDRIGFVKLRYSIKNIQTEKNIFFIKTTGILIFILLLFVLTITGFTKRFIIKPVKKIMTSLKDIANGDLTVDLPVNGNDELATLAGYFDQTIKSISATIKSVEENANKMGIIGENLSANMTEAASGINQINGNIDSIKGQVLSQNENVNETAAAVEQVTKKLSQQDLRIEIQVGSISRSSSAIEQMVANIASVAKMLEKNNSIIKTVYGQTQKGKVGVREMNEVVNQIAEKSESLLEASQVIQNIANQTNLLAMNAAIEAAHAGETGKGFAVVADEIRKLAEESNVQGKQIGEVIGESIKTIKDLTVAGKSAEDSFVEVYDSVNEISKQEELIVAAMKEQDVGSSEILSAIKSMNAATAEVSEGSSEMLKSGNHITEKMKNLNELTAIITAAMNEMSIGAQEINNAIQEVNEMTQNNKTSINTLLQEVKKFKV</sequence>
<dbReference type="KEGG" id="tpav:HRQ91_09100"/>
<dbReference type="PANTHER" id="PTHR43531:SF11">
    <property type="entry name" value="METHYL-ACCEPTING CHEMOTAXIS PROTEIN 3"/>
    <property type="match status" value="1"/>
</dbReference>
<accession>A0A975F545</accession>
<evidence type="ECO:0000259" key="6">
    <source>
        <dbReference type="PROSITE" id="PS50885"/>
    </source>
</evidence>
<dbReference type="GO" id="GO:0004888">
    <property type="term" value="F:transmembrane signaling receptor activity"/>
    <property type="evidence" value="ECO:0007669"/>
    <property type="project" value="InterPro"/>
</dbReference>
<dbReference type="SUPFAM" id="SSF103190">
    <property type="entry name" value="Sensory domain-like"/>
    <property type="match status" value="1"/>
</dbReference>
<dbReference type="CDD" id="cd06225">
    <property type="entry name" value="HAMP"/>
    <property type="match status" value="1"/>
</dbReference>
<name>A0A975F545_9SPIR</name>
<comment type="similarity">
    <text evidence="2">Belongs to the methyl-accepting chemotaxis (MCP) protein family.</text>
</comment>
<gene>
    <name evidence="7" type="ORF">HRQ91_09100</name>
</gene>
<dbReference type="Pfam" id="PF00672">
    <property type="entry name" value="HAMP"/>
    <property type="match status" value="1"/>
</dbReference>
<organism evidence="7 8">
    <name type="scientific">Treponema parvum</name>
    <dbReference type="NCBI Taxonomy" id="138851"/>
    <lineage>
        <taxon>Bacteria</taxon>
        <taxon>Pseudomonadati</taxon>
        <taxon>Spirochaetota</taxon>
        <taxon>Spirochaetia</taxon>
        <taxon>Spirochaetales</taxon>
        <taxon>Treponemataceae</taxon>
        <taxon>Treponema</taxon>
    </lineage>
</organism>
<reference evidence="7 8" key="1">
    <citation type="journal article" date="2021" name="Microbiol. Resour. Announc.">
        <title>Complete Genome Sequences of Three Human Oral Treponema parvum Isolates.</title>
        <authorList>
            <person name="Zeng H."/>
            <person name="Watt R.M."/>
        </authorList>
    </citation>
    <scope>NUCLEOTIDE SEQUENCE [LARGE SCALE GENOMIC DNA]</scope>
    <source>
        <strain evidence="7 8">ATCC 700770</strain>
    </source>
</reference>
<dbReference type="InterPro" id="IPR029151">
    <property type="entry name" value="Sensor-like_sf"/>
</dbReference>
<dbReference type="GO" id="GO:0005886">
    <property type="term" value="C:plasma membrane"/>
    <property type="evidence" value="ECO:0007669"/>
    <property type="project" value="TreeGrafter"/>
</dbReference>
<keyword evidence="4" id="KW-0812">Transmembrane</keyword>
<evidence type="ECO:0000256" key="1">
    <source>
        <dbReference type="ARBA" id="ARBA00022500"/>
    </source>
</evidence>
<evidence type="ECO:0000256" key="2">
    <source>
        <dbReference type="ARBA" id="ARBA00029447"/>
    </source>
</evidence>
<dbReference type="SMART" id="SM00304">
    <property type="entry name" value="HAMP"/>
    <property type="match status" value="2"/>
</dbReference>
<dbReference type="PRINTS" id="PR00260">
    <property type="entry name" value="CHEMTRNSDUCR"/>
</dbReference>
<evidence type="ECO:0000313" key="8">
    <source>
        <dbReference type="Proteomes" id="UP000671908"/>
    </source>
</evidence>
<feature type="transmembrane region" description="Helical" evidence="4">
    <location>
        <begin position="298"/>
        <end position="321"/>
    </location>
</feature>
<dbReference type="PROSITE" id="PS50111">
    <property type="entry name" value="CHEMOTAXIS_TRANSDUC_2"/>
    <property type="match status" value="1"/>
</dbReference>
<dbReference type="PANTHER" id="PTHR43531">
    <property type="entry name" value="PROTEIN ICFG"/>
    <property type="match status" value="1"/>
</dbReference>
<feature type="domain" description="HAMP" evidence="6">
    <location>
        <begin position="323"/>
        <end position="375"/>
    </location>
</feature>
<dbReference type="SMART" id="SM00283">
    <property type="entry name" value="MA"/>
    <property type="match status" value="1"/>
</dbReference>
<dbReference type="AlphaFoldDB" id="A0A975F545"/>
<dbReference type="Gene3D" id="1.10.287.950">
    <property type="entry name" value="Methyl-accepting chemotaxis protein"/>
    <property type="match status" value="1"/>
</dbReference>
<dbReference type="EMBL" id="CP054142">
    <property type="protein sequence ID" value="QTQ14601.1"/>
    <property type="molecule type" value="Genomic_DNA"/>
</dbReference>
<dbReference type="Proteomes" id="UP000671908">
    <property type="component" value="Chromosome"/>
</dbReference>
<evidence type="ECO:0000259" key="5">
    <source>
        <dbReference type="PROSITE" id="PS50111"/>
    </source>
</evidence>
<dbReference type="Pfam" id="PF00015">
    <property type="entry name" value="MCPsignal"/>
    <property type="match status" value="1"/>
</dbReference>
<feature type="domain" description="Methyl-accepting transducer" evidence="5">
    <location>
        <begin position="422"/>
        <end position="644"/>
    </location>
</feature>
<evidence type="ECO:0000313" key="7">
    <source>
        <dbReference type="EMBL" id="QTQ14601.1"/>
    </source>
</evidence>
<protein>
    <submittedName>
        <fullName evidence="7">HAMP domain-containing protein</fullName>
    </submittedName>
</protein>